<name>G0WFN1_NAUDC</name>
<sequence length="1680" mass="176248">MHSLNLITATALLFVMVNGQLPFYSNSTKTELSSSNILFSSNLGLTYTEPATSVILSDSYSQLIETSVLSVLSGLSSKVPTTIISSAESSTVMTPPLDLSLTVQADGISSEEFASIAHSTQSLPPVSMSPSTFYPYESAPTSDAGSSDSFPLISTIGSSFSITTEPTSVLISSSNVTTITTALPTTFTSSLENGDVTTVTTYVYSTFTETTCPTCTHGHLESTSFFSSSSSTIDLSTSDFIIPNLTEPTYETGKWDLTSSSDFIPSPTDNHIVSQTNVSLHITTQSISPSISTLTSSKQTSTVQNLPSSIAGIHSTLANSFNITSPPDSTAISSINNIISSVPVTLYQPSSVVSISNQLTYTTTEPNLLFSSGTATRPILNNTDTVLNTSSDLVPASILSTSNDTSSTIIPNTIIEQPSVSSTIRMTVTPLVNTSVSLSALTSIEVLSSTQLSNNTISFSDSTYKETSTTVYSSVIDNASSTFSEFITRNLTNLSTSTVTPELTTITTTTDSITSSYIAKKSTVTTVINDIITIYTTWCPLTLSSQAITFSDSSSMKEKISTSTIPALLSSIPSSNSMINNATSMEPPTSSIPSVYPVSTFQSSAYTPTISTIISKYSNTNTSYIAKLSTVTTTVKGVVTEYTTWCPLEDQSKSTTTYSKGIEPTVPVLLTTTDTISDNTTSSIQIVFSTSTTSHTQTSNSESHPTLTISSTRRSGYTALESKATSSSLALGNTDSNYPPLTTSGSRTIFKTTTLTSSSDLLSPLRSMFTTKPSSSLFESAYSVSTISTHHDILPSITATSPIVNTTVRPTTVVNELGFSTVEFRTVVRSICTTTVHGVVTEFVTWCPLTSYELVSITIHVPKTVTITTEVCSNHMCSKTTIITTETIIPSTASSTNQISTAMTSTPAYPSTLKSVFTSYSVAEPCSGEHCTNPSTELLSTFTSTTNILVSSTTKLMSRSLSTTSLSSIFESVPTTEPLPSSEFTSTSTSISSSNLQNSESIFTHQSTHRSASGTGPFSVYSTSTQLTQSYSISATLPSLRIPSRSPSSGNTVHHISGTSSSSHVGSNTTPSSVNGKTSQTSYSSWFSLSTVTTVKSGVTTMYTTWCPRTSKSTTSTTSTTSTSSTTGTTSTTSTTSTVSTTSTTSTTTHSISTTVATHTTPTVDTSLPISNIYTTPSTTTIHTTSTKATTLTIDTTPMIHISSAISTTHTSSITPRTRSSVTTSTSSTRRTPSIISTTPTTSVTFTLRSTSSTSPKQNTVPSSSPACFGGDCSTSRTPITVTKSSFTDSCSDNTCQSATSSQPNTTPVKPCSDSQCSSKVETSSASTSSAIFTISTVTTVRSGITTIYTTWCPRTGKSSTLCIGHNCSPTPSSSFESSMTTSISFSTLVSIPALITTTSPSVPQYISSTSTISSDRTSSTICSGSNCPVSSIRTHTTPTSTTIPVFTTCEGDTCSTDLISSSNVCTGGKCKSTVNPASSTANSDTRITSTVVCTKSKCQTKLVSSSTTSSITFCTGNDCTESTSISSSTLSSSLSSQFTILTSIFTPKPVTSKSLVTSSSRSTIPVTTMVPMTRISTNSQNQKVTITSSSSSVLNSITTILVSTEVPIISTPDITTIIYTQPCSNGALSLPSATTIATSVKNQPSSTWIQTPVVTTYAGSGSKITISYGLIGFIIMLFL</sequence>
<evidence type="ECO:0008006" key="10">
    <source>
        <dbReference type="Google" id="ProtNLM"/>
    </source>
</evidence>
<keyword evidence="2" id="KW-0472">Membrane</keyword>
<dbReference type="OrthoDB" id="10692860at2759"/>
<evidence type="ECO:0000256" key="7">
    <source>
        <dbReference type="SAM" id="SignalP"/>
    </source>
</evidence>
<evidence type="ECO:0000256" key="5">
    <source>
        <dbReference type="ARBA" id="ARBA00023288"/>
    </source>
</evidence>
<dbReference type="GO" id="GO:0098552">
    <property type="term" value="C:side of membrane"/>
    <property type="evidence" value="ECO:0007669"/>
    <property type="project" value="UniProtKB-KW"/>
</dbReference>
<keyword evidence="9" id="KW-1185">Reference proteome</keyword>
<dbReference type="GeneID" id="11496150"/>
<feature type="signal peptide" evidence="7">
    <location>
        <begin position="1"/>
        <end position="19"/>
    </location>
</feature>
<dbReference type="eggNOG" id="ENOG502S8X9">
    <property type="taxonomic scope" value="Eukaryota"/>
</dbReference>
<dbReference type="EMBL" id="HE580275">
    <property type="protein sequence ID" value="CCD26592.1"/>
    <property type="molecule type" value="Genomic_DNA"/>
</dbReference>
<accession>G0WFN1</accession>
<feature type="region of interest" description="Disordered" evidence="6">
    <location>
        <begin position="1109"/>
        <end position="1172"/>
    </location>
</feature>
<dbReference type="Pfam" id="PF13928">
    <property type="entry name" value="Flocculin_t3"/>
    <property type="match status" value="1"/>
</dbReference>
<evidence type="ECO:0000256" key="1">
    <source>
        <dbReference type="ARBA" id="ARBA00004589"/>
    </source>
</evidence>
<dbReference type="Proteomes" id="UP000000689">
    <property type="component" value="Chromosome 9"/>
</dbReference>
<feature type="region of interest" description="Disordered" evidence="6">
    <location>
        <begin position="694"/>
        <end position="714"/>
    </location>
</feature>
<proteinExistence type="predicted"/>
<feature type="region of interest" description="Disordered" evidence="6">
    <location>
        <begin position="972"/>
        <end position="993"/>
    </location>
</feature>
<keyword evidence="5" id="KW-0449">Lipoprotein</keyword>
<dbReference type="OMA" id="TNTESHE"/>
<evidence type="ECO:0000256" key="3">
    <source>
        <dbReference type="ARBA" id="ARBA00022729"/>
    </source>
</evidence>
<feature type="region of interest" description="Disordered" evidence="6">
    <location>
        <begin position="1207"/>
        <end position="1241"/>
    </location>
</feature>
<dbReference type="STRING" id="1071378.G0WFN1"/>
<evidence type="ECO:0000313" key="8">
    <source>
        <dbReference type="EMBL" id="CCD26592.1"/>
    </source>
</evidence>
<dbReference type="RefSeq" id="XP_003671835.1">
    <property type="nucleotide sequence ID" value="XM_003671787.1"/>
</dbReference>
<comment type="subcellular location">
    <subcellularLocation>
        <location evidence="1">Membrane</location>
        <topology evidence="1">Lipid-anchor</topology>
        <topology evidence="1">GPI-anchor</topology>
    </subcellularLocation>
</comment>
<evidence type="ECO:0000256" key="4">
    <source>
        <dbReference type="ARBA" id="ARBA00023180"/>
    </source>
</evidence>
<feature type="compositionally biased region" description="Low complexity" evidence="6">
    <location>
        <begin position="1110"/>
        <end position="1172"/>
    </location>
</feature>
<dbReference type="KEGG" id="ndi:NDAI_0I00230"/>
<keyword evidence="3 7" id="KW-0732">Signal</keyword>
<evidence type="ECO:0000256" key="2">
    <source>
        <dbReference type="ARBA" id="ARBA00022622"/>
    </source>
</evidence>
<feature type="region of interest" description="Disordered" evidence="6">
    <location>
        <begin position="1039"/>
        <end position="1081"/>
    </location>
</feature>
<dbReference type="HOGENOM" id="CLU_251793_0_0_1"/>
<feature type="chain" id="PRO_5003411129" description="Flo11 domain-containing protein" evidence="7">
    <location>
        <begin position="20"/>
        <end position="1680"/>
    </location>
</feature>
<gene>
    <name evidence="8" type="primary">NDAI0I00230</name>
    <name evidence="8" type="ordered locus">NDAI_0I00230</name>
</gene>
<evidence type="ECO:0000313" key="9">
    <source>
        <dbReference type="Proteomes" id="UP000000689"/>
    </source>
</evidence>
<feature type="compositionally biased region" description="Polar residues" evidence="6">
    <location>
        <begin position="704"/>
        <end position="714"/>
    </location>
</feature>
<organism evidence="8 9">
    <name type="scientific">Naumovozyma dairenensis (strain ATCC 10597 / BCRC 20456 / CBS 421 / NBRC 0211 / NRRL Y-12639)</name>
    <name type="common">Saccharomyces dairenensis</name>
    <dbReference type="NCBI Taxonomy" id="1071378"/>
    <lineage>
        <taxon>Eukaryota</taxon>
        <taxon>Fungi</taxon>
        <taxon>Dikarya</taxon>
        <taxon>Ascomycota</taxon>
        <taxon>Saccharomycotina</taxon>
        <taxon>Saccharomycetes</taxon>
        <taxon>Saccharomycetales</taxon>
        <taxon>Saccharomycetaceae</taxon>
        <taxon>Naumovozyma</taxon>
    </lineage>
</organism>
<feature type="compositionally biased region" description="Low complexity" evidence="6">
    <location>
        <begin position="975"/>
        <end position="993"/>
    </location>
</feature>
<feature type="compositionally biased region" description="Low complexity" evidence="6">
    <location>
        <begin position="694"/>
        <end position="703"/>
    </location>
</feature>
<evidence type="ECO:0000256" key="6">
    <source>
        <dbReference type="SAM" id="MobiDB-lite"/>
    </source>
</evidence>
<dbReference type="InterPro" id="IPR025928">
    <property type="entry name" value="Flocculin_t3_rpt"/>
</dbReference>
<feature type="compositionally biased region" description="Low complexity" evidence="6">
    <location>
        <begin position="1039"/>
        <end position="1073"/>
    </location>
</feature>
<protein>
    <recommendedName>
        <fullName evidence="10">Flo11 domain-containing protein</fullName>
    </recommendedName>
</protein>
<keyword evidence="4" id="KW-0325">Glycoprotein</keyword>
<dbReference type="Gene3D" id="6.10.250.3040">
    <property type="match status" value="1"/>
</dbReference>
<keyword evidence="2" id="KW-0336">GPI-anchor</keyword>
<reference evidence="8 9" key="1">
    <citation type="journal article" date="2011" name="Proc. Natl. Acad. Sci. U.S.A.">
        <title>Evolutionary erosion of yeast sex chromosomes by mating-type switching accidents.</title>
        <authorList>
            <person name="Gordon J.L."/>
            <person name="Armisen D."/>
            <person name="Proux-Wera E."/>
            <person name="Oheigeartaigh S.S."/>
            <person name="Byrne K.P."/>
            <person name="Wolfe K.H."/>
        </authorList>
    </citation>
    <scope>NUCLEOTIDE SEQUENCE [LARGE SCALE GENOMIC DNA]</scope>
    <source>
        <strain evidence="9">ATCC 10597 / BCRC 20456 / CBS 421 / NBRC 0211 / NRRL Y-12639</strain>
    </source>
</reference>